<dbReference type="GO" id="GO:0016763">
    <property type="term" value="F:pentosyltransferase activity"/>
    <property type="evidence" value="ECO:0007669"/>
    <property type="project" value="TreeGrafter"/>
</dbReference>
<evidence type="ECO:0000256" key="6">
    <source>
        <dbReference type="ARBA" id="ARBA00022989"/>
    </source>
</evidence>
<dbReference type="EMBL" id="QKSB01000001">
    <property type="protein sequence ID" value="PZE18633.1"/>
    <property type="molecule type" value="Genomic_DNA"/>
</dbReference>
<keyword evidence="3" id="KW-0328">Glycosyltransferase</keyword>
<keyword evidence="4" id="KW-0808">Transferase</keyword>
<sequence>MFAVNAYEMQENGQYGLPYFNGEIDSRQTKPLLLTWIHLGFIKVFGFNELAIRLPSAIAAGTTIVALFYFLRKNGNAILSWIGAIILLTSLGFVTFHTGRTGDSDALLTLFTTLSCLHFINWLLKEQGKYLIYTAVFIGLGIMTKSFAAIIFILPFTLLAFWFKRKATLALFKAKEIYFAIGILLLSAFIAFGLREIAEPGFIQRTFYKDAGRLFDTVENHAQSWDFYINHIFYSRFDFWTPLFFLGAALAFIYPFPNQNLTLIFQSAFIIFAAYLLVITLSSTKLIWYDMPLYPLMAIVAATPIYILLEKLALNLNYQVIAILVFALIPLRKAFFNAQSNTMNEANKKVEALGIYLHAKSKQNKYESFTIWHQGYLGTLLCYKYMYDAAGANITIKYTNDFSKGEKVLVADEKLKLKLISTHVVDTLEYNKNVLLTQIK</sequence>
<evidence type="ECO:0000256" key="7">
    <source>
        <dbReference type="ARBA" id="ARBA00023136"/>
    </source>
</evidence>
<feature type="transmembrane region" description="Helical" evidence="8">
    <location>
        <begin position="315"/>
        <end position="331"/>
    </location>
</feature>
<comment type="subcellular location">
    <subcellularLocation>
        <location evidence="1">Cell membrane</location>
        <topology evidence="1">Multi-pass membrane protein</topology>
    </subcellularLocation>
</comment>
<accession>A0A2W1NHS8</accession>
<feature type="transmembrane region" description="Helical" evidence="8">
    <location>
        <begin position="293"/>
        <end position="309"/>
    </location>
</feature>
<dbReference type="PANTHER" id="PTHR33908">
    <property type="entry name" value="MANNOSYLTRANSFERASE YKCB-RELATED"/>
    <property type="match status" value="1"/>
</dbReference>
<name>A0A2W1NHS8_9FLAO</name>
<evidence type="ECO:0000313" key="10">
    <source>
        <dbReference type="EMBL" id="PZE18633.1"/>
    </source>
</evidence>
<evidence type="ECO:0000256" key="8">
    <source>
        <dbReference type="SAM" id="Phobius"/>
    </source>
</evidence>
<evidence type="ECO:0000256" key="1">
    <source>
        <dbReference type="ARBA" id="ARBA00004651"/>
    </source>
</evidence>
<feature type="transmembrane region" description="Helical" evidence="8">
    <location>
        <begin position="50"/>
        <end position="71"/>
    </location>
</feature>
<evidence type="ECO:0000259" key="9">
    <source>
        <dbReference type="Pfam" id="PF13231"/>
    </source>
</evidence>
<dbReference type="InterPro" id="IPR038731">
    <property type="entry name" value="RgtA/B/C-like"/>
</dbReference>
<dbReference type="GO" id="GO:0005886">
    <property type="term" value="C:plasma membrane"/>
    <property type="evidence" value="ECO:0007669"/>
    <property type="project" value="UniProtKB-SubCell"/>
</dbReference>
<dbReference type="AlphaFoldDB" id="A0A2W1NHS8"/>
<reference evidence="10 11" key="1">
    <citation type="submission" date="2018-06" db="EMBL/GenBank/DDBJ databases">
        <title>The draft genome sequence of Crocinitomix sp. SM1701.</title>
        <authorList>
            <person name="Zhang X."/>
        </authorList>
    </citation>
    <scope>NUCLEOTIDE SEQUENCE [LARGE SCALE GENOMIC DNA]</scope>
    <source>
        <strain evidence="10 11">SM1701</strain>
    </source>
</reference>
<organism evidence="10 11">
    <name type="scientific">Putridiphycobacter roseus</name>
    <dbReference type="NCBI Taxonomy" id="2219161"/>
    <lineage>
        <taxon>Bacteria</taxon>
        <taxon>Pseudomonadati</taxon>
        <taxon>Bacteroidota</taxon>
        <taxon>Flavobacteriia</taxon>
        <taxon>Flavobacteriales</taxon>
        <taxon>Crocinitomicaceae</taxon>
        <taxon>Putridiphycobacter</taxon>
    </lineage>
</organism>
<keyword evidence="5 8" id="KW-0812">Transmembrane</keyword>
<feature type="transmembrane region" description="Helical" evidence="8">
    <location>
        <begin position="106"/>
        <end position="124"/>
    </location>
</feature>
<proteinExistence type="predicted"/>
<feature type="transmembrane region" description="Helical" evidence="8">
    <location>
        <begin position="177"/>
        <end position="194"/>
    </location>
</feature>
<feature type="transmembrane region" description="Helical" evidence="8">
    <location>
        <begin position="239"/>
        <end position="257"/>
    </location>
</feature>
<feature type="transmembrane region" description="Helical" evidence="8">
    <location>
        <begin position="263"/>
        <end position="281"/>
    </location>
</feature>
<dbReference type="Proteomes" id="UP000249248">
    <property type="component" value="Unassembled WGS sequence"/>
</dbReference>
<dbReference type="PANTHER" id="PTHR33908:SF3">
    <property type="entry name" value="UNDECAPRENYL PHOSPHATE-ALPHA-4-AMINO-4-DEOXY-L-ARABINOSE ARABINOSYL TRANSFERASE"/>
    <property type="match status" value="1"/>
</dbReference>
<protein>
    <recommendedName>
        <fullName evidence="9">Glycosyltransferase RgtA/B/C/D-like domain-containing protein</fullName>
    </recommendedName>
</protein>
<evidence type="ECO:0000256" key="3">
    <source>
        <dbReference type="ARBA" id="ARBA00022676"/>
    </source>
</evidence>
<dbReference type="InterPro" id="IPR050297">
    <property type="entry name" value="LipidA_mod_glycosyltrf_83"/>
</dbReference>
<keyword evidence="6 8" id="KW-1133">Transmembrane helix</keyword>
<evidence type="ECO:0000256" key="5">
    <source>
        <dbReference type="ARBA" id="ARBA00022692"/>
    </source>
</evidence>
<dbReference type="GO" id="GO:0009103">
    <property type="term" value="P:lipopolysaccharide biosynthetic process"/>
    <property type="evidence" value="ECO:0007669"/>
    <property type="project" value="UniProtKB-ARBA"/>
</dbReference>
<comment type="caution">
    <text evidence="10">The sequence shown here is derived from an EMBL/GenBank/DDBJ whole genome shotgun (WGS) entry which is preliminary data.</text>
</comment>
<keyword evidence="2" id="KW-1003">Cell membrane</keyword>
<evidence type="ECO:0000256" key="4">
    <source>
        <dbReference type="ARBA" id="ARBA00022679"/>
    </source>
</evidence>
<gene>
    <name evidence="10" type="ORF">DNU06_02040</name>
</gene>
<keyword evidence="11" id="KW-1185">Reference proteome</keyword>
<evidence type="ECO:0000313" key="11">
    <source>
        <dbReference type="Proteomes" id="UP000249248"/>
    </source>
</evidence>
<feature type="transmembrane region" description="Helical" evidence="8">
    <location>
        <begin position="131"/>
        <end position="157"/>
    </location>
</feature>
<evidence type="ECO:0000256" key="2">
    <source>
        <dbReference type="ARBA" id="ARBA00022475"/>
    </source>
</evidence>
<feature type="domain" description="Glycosyltransferase RgtA/B/C/D-like" evidence="9">
    <location>
        <begin position="30"/>
        <end position="187"/>
    </location>
</feature>
<dbReference type="GO" id="GO:0010041">
    <property type="term" value="P:response to iron(III) ion"/>
    <property type="evidence" value="ECO:0007669"/>
    <property type="project" value="TreeGrafter"/>
</dbReference>
<keyword evidence="7 8" id="KW-0472">Membrane</keyword>
<feature type="transmembrane region" description="Helical" evidence="8">
    <location>
        <begin position="78"/>
        <end position="100"/>
    </location>
</feature>
<dbReference type="Pfam" id="PF13231">
    <property type="entry name" value="PMT_2"/>
    <property type="match status" value="1"/>
</dbReference>